<keyword evidence="1 2" id="KW-0808">Transferase</keyword>
<keyword evidence="3" id="KW-1133">Transmembrane helix</keyword>
<dbReference type="Gene3D" id="1.20.120.1760">
    <property type="match status" value="1"/>
</dbReference>
<reference evidence="5" key="1">
    <citation type="submission" date="2023-07" db="EMBL/GenBank/DDBJ databases">
        <title>Defluviimonas sediminis sp. nov., isolated from mangrove sediment.</title>
        <authorList>
            <person name="Liu L."/>
            <person name="Li J."/>
            <person name="Huang Y."/>
            <person name="Pan J."/>
            <person name="Li M."/>
        </authorList>
    </citation>
    <scope>NUCLEOTIDE SEQUENCE [LARGE SCALE GENOMIC DNA]</scope>
    <source>
        <strain evidence="5">FT324</strain>
    </source>
</reference>
<evidence type="ECO:0000256" key="2">
    <source>
        <dbReference type="RuleBase" id="RU003750"/>
    </source>
</evidence>
<evidence type="ECO:0000313" key="5">
    <source>
        <dbReference type="Proteomes" id="UP001205601"/>
    </source>
</evidence>
<organism evidence="4 5">
    <name type="scientific">Albidovulum sediminis</name>
    <dbReference type="NCBI Taxonomy" id="3066345"/>
    <lineage>
        <taxon>Bacteria</taxon>
        <taxon>Pseudomonadati</taxon>
        <taxon>Pseudomonadota</taxon>
        <taxon>Alphaproteobacteria</taxon>
        <taxon>Rhodobacterales</taxon>
        <taxon>Paracoccaceae</taxon>
        <taxon>Albidovulum</taxon>
    </lineage>
</organism>
<dbReference type="InterPro" id="IPR048254">
    <property type="entry name" value="CDP_ALCOHOL_P_TRANSF_CS"/>
</dbReference>
<dbReference type="Proteomes" id="UP001205601">
    <property type="component" value="Unassembled WGS sequence"/>
</dbReference>
<feature type="transmembrane region" description="Helical" evidence="3">
    <location>
        <begin position="172"/>
        <end position="190"/>
    </location>
</feature>
<comment type="caution">
    <text evidence="4">The sequence shown here is derived from an EMBL/GenBank/DDBJ whole genome shotgun (WGS) entry which is preliminary data.</text>
</comment>
<protein>
    <submittedName>
        <fullName evidence="4">CDP-alcohol phosphatidyltransferase family protein</fullName>
    </submittedName>
</protein>
<evidence type="ECO:0000256" key="3">
    <source>
        <dbReference type="SAM" id="Phobius"/>
    </source>
</evidence>
<feature type="transmembrane region" description="Helical" evidence="3">
    <location>
        <begin position="109"/>
        <end position="135"/>
    </location>
</feature>
<dbReference type="Pfam" id="PF01066">
    <property type="entry name" value="CDP-OH_P_transf"/>
    <property type="match status" value="1"/>
</dbReference>
<dbReference type="EMBL" id="JAOCQF010000004">
    <property type="protein sequence ID" value="MCT8331557.1"/>
    <property type="molecule type" value="Genomic_DNA"/>
</dbReference>
<keyword evidence="3" id="KW-0472">Membrane</keyword>
<dbReference type="PROSITE" id="PS00379">
    <property type="entry name" value="CDP_ALCOHOL_P_TRANSF"/>
    <property type="match status" value="1"/>
</dbReference>
<feature type="transmembrane region" description="Helical" evidence="3">
    <location>
        <begin position="81"/>
        <end position="103"/>
    </location>
</feature>
<dbReference type="RefSeq" id="WP_261497465.1">
    <property type="nucleotide sequence ID" value="NZ_JAOCQF010000004.1"/>
</dbReference>
<keyword evidence="5" id="KW-1185">Reference proteome</keyword>
<gene>
    <name evidence="4" type="ORF">N5I32_18730</name>
</gene>
<sequence>MIDRHLLPLQRRVLAPVAAMLVARDVSADRITLAGFAIGALALPALWLGWNHLALGLIVINRIADGLDGAVARMVGPTDRGAFLDIALDFVFYALIPLGFALGDPAQNALPAAVLIAAFVGTGSSFLAFSTIAAQRGISAAGYPAKGIYYLGGLTEGAETIAFLAATCLWPAQFPLLATVFAAACAVTTLTRWRMGWVAFGSGPAV</sequence>
<comment type="similarity">
    <text evidence="2">Belongs to the CDP-alcohol phosphatidyltransferase class-I family.</text>
</comment>
<proteinExistence type="inferred from homology"/>
<dbReference type="InterPro" id="IPR043130">
    <property type="entry name" value="CDP-OH_PTrfase_TM_dom"/>
</dbReference>
<accession>A0ABT2NRJ9</accession>
<dbReference type="InterPro" id="IPR000462">
    <property type="entry name" value="CDP-OH_P_trans"/>
</dbReference>
<feature type="transmembrane region" description="Helical" evidence="3">
    <location>
        <begin position="38"/>
        <end position="60"/>
    </location>
</feature>
<evidence type="ECO:0000256" key="1">
    <source>
        <dbReference type="ARBA" id="ARBA00022679"/>
    </source>
</evidence>
<feature type="transmembrane region" description="Helical" evidence="3">
    <location>
        <begin position="147"/>
        <end position="166"/>
    </location>
</feature>
<keyword evidence="3" id="KW-0812">Transmembrane</keyword>
<evidence type="ECO:0000313" key="4">
    <source>
        <dbReference type="EMBL" id="MCT8331557.1"/>
    </source>
</evidence>
<name>A0ABT2NRJ9_9RHOB</name>